<dbReference type="Gene3D" id="3.30.450.40">
    <property type="match status" value="1"/>
</dbReference>
<evidence type="ECO:0000259" key="7">
    <source>
        <dbReference type="PROSITE" id="PS51078"/>
    </source>
</evidence>
<dbReference type="InterPro" id="IPR036388">
    <property type="entry name" value="WH-like_DNA-bd_sf"/>
</dbReference>
<sequence>MEKEKPKKELIKSVSRSLDLLSLFLEHKQELGVSQISKKLGVYKSTTHRLLDTLKEKGFVYQNPITQKYWLGVKNFSLGMLYQNKLVLTELSYPYLKELSEQWHETIHLAILDESEKPEVVVLEKVKTNHLLTFSPPIGSTTPAHCSGVGKVLLAYSSPDTTNNLFKSNIQRFTDTTITKKDDLKTELEKIKEVGYAIDREELEKGLSCFAVPVFSRDNEVVAAISISGPTSRITPDRHEEIINS</sequence>
<evidence type="ECO:0000256" key="5">
    <source>
        <dbReference type="ARBA" id="ARBA00070406"/>
    </source>
</evidence>
<evidence type="ECO:0000313" key="9">
    <source>
        <dbReference type="Proteomes" id="UP000214588"/>
    </source>
</evidence>
<proteinExistence type="predicted"/>
<dbReference type="Pfam" id="PF09339">
    <property type="entry name" value="HTH_IclR"/>
    <property type="match status" value="1"/>
</dbReference>
<gene>
    <name evidence="8" type="ORF">CDO51_00590</name>
</gene>
<dbReference type="AlphaFoldDB" id="A0A226C138"/>
<dbReference type="PROSITE" id="PS51077">
    <property type="entry name" value="HTH_ICLR"/>
    <property type="match status" value="1"/>
</dbReference>
<dbReference type="PANTHER" id="PTHR30136:SF24">
    <property type="entry name" value="HTH-TYPE TRANSCRIPTIONAL REPRESSOR ALLR"/>
    <property type="match status" value="1"/>
</dbReference>
<dbReference type="OrthoDB" id="9791752at2"/>
<dbReference type="EMBL" id="NIQC01000001">
    <property type="protein sequence ID" value="OWZ84936.1"/>
    <property type="molecule type" value="Genomic_DNA"/>
</dbReference>
<keyword evidence="1" id="KW-0805">Transcription regulation</keyword>
<feature type="domain" description="IclR-ED" evidence="7">
    <location>
        <begin position="74"/>
        <end position="245"/>
    </location>
</feature>
<evidence type="ECO:0000256" key="1">
    <source>
        <dbReference type="ARBA" id="ARBA00023015"/>
    </source>
</evidence>
<dbReference type="SMART" id="SM00346">
    <property type="entry name" value="HTH_ICLR"/>
    <property type="match status" value="1"/>
</dbReference>
<name>A0A226C138_9FIRM</name>
<dbReference type="PANTHER" id="PTHR30136">
    <property type="entry name" value="HELIX-TURN-HELIX TRANSCRIPTIONAL REGULATOR, ICLR FAMILY"/>
    <property type="match status" value="1"/>
</dbReference>
<accession>A0A226C138</accession>
<dbReference type="SUPFAM" id="SSF55781">
    <property type="entry name" value="GAF domain-like"/>
    <property type="match status" value="1"/>
</dbReference>
<dbReference type="Gene3D" id="1.10.10.10">
    <property type="entry name" value="Winged helix-like DNA-binding domain superfamily/Winged helix DNA-binding domain"/>
    <property type="match status" value="1"/>
</dbReference>
<comment type="function">
    <text evidence="4">May be an activator protein for the gylABX operon.</text>
</comment>
<dbReference type="GO" id="GO:0045892">
    <property type="term" value="P:negative regulation of DNA-templated transcription"/>
    <property type="evidence" value="ECO:0007669"/>
    <property type="project" value="TreeGrafter"/>
</dbReference>
<dbReference type="FunFam" id="1.10.10.10:FF:000056">
    <property type="entry name" value="IclR family transcriptional regulator"/>
    <property type="match status" value="1"/>
</dbReference>
<reference evidence="8 9" key="1">
    <citation type="submission" date="2017-06" db="EMBL/GenBank/DDBJ databases">
        <title>Draft Genome Sequence of Natranaerobius trueperi halophilic, alkalithermophilic bacteria from soda lakes.</title>
        <authorList>
            <person name="Zhao B."/>
        </authorList>
    </citation>
    <scope>NUCLEOTIDE SEQUENCE [LARGE SCALE GENOMIC DNA]</scope>
    <source>
        <strain evidence="8 9">DSM 18760</strain>
    </source>
</reference>
<dbReference type="InterPro" id="IPR036390">
    <property type="entry name" value="WH_DNA-bd_sf"/>
</dbReference>
<dbReference type="GO" id="GO:0003677">
    <property type="term" value="F:DNA binding"/>
    <property type="evidence" value="ECO:0007669"/>
    <property type="project" value="UniProtKB-KW"/>
</dbReference>
<comment type="caution">
    <text evidence="8">The sequence shown here is derived from an EMBL/GenBank/DDBJ whole genome shotgun (WGS) entry which is preliminary data.</text>
</comment>
<keyword evidence="9" id="KW-1185">Reference proteome</keyword>
<evidence type="ECO:0000259" key="6">
    <source>
        <dbReference type="PROSITE" id="PS51077"/>
    </source>
</evidence>
<evidence type="ECO:0000256" key="3">
    <source>
        <dbReference type="ARBA" id="ARBA00023163"/>
    </source>
</evidence>
<dbReference type="GO" id="GO:0003700">
    <property type="term" value="F:DNA-binding transcription factor activity"/>
    <property type="evidence" value="ECO:0007669"/>
    <property type="project" value="TreeGrafter"/>
</dbReference>
<dbReference type="InterPro" id="IPR005471">
    <property type="entry name" value="Tscrpt_reg_IclR_N"/>
</dbReference>
<protein>
    <recommendedName>
        <fullName evidence="5">Glycerol operon regulatory protein</fullName>
    </recommendedName>
</protein>
<evidence type="ECO:0000256" key="4">
    <source>
        <dbReference type="ARBA" id="ARBA00058938"/>
    </source>
</evidence>
<dbReference type="Proteomes" id="UP000214588">
    <property type="component" value="Unassembled WGS sequence"/>
</dbReference>
<organism evidence="8 9">
    <name type="scientific">Natranaerobius trueperi</name>
    <dbReference type="NCBI Taxonomy" id="759412"/>
    <lineage>
        <taxon>Bacteria</taxon>
        <taxon>Bacillati</taxon>
        <taxon>Bacillota</taxon>
        <taxon>Clostridia</taxon>
        <taxon>Natranaerobiales</taxon>
        <taxon>Natranaerobiaceae</taxon>
        <taxon>Natranaerobius</taxon>
    </lineage>
</organism>
<dbReference type="PROSITE" id="PS51078">
    <property type="entry name" value="ICLR_ED"/>
    <property type="match status" value="1"/>
</dbReference>
<evidence type="ECO:0000256" key="2">
    <source>
        <dbReference type="ARBA" id="ARBA00023125"/>
    </source>
</evidence>
<keyword evidence="2" id="KW-0238">DNA-binding</keyword>
<dbReference type="SUPFAM" id="SSF46785">
    <property type="entry name" value="Winged helix' DNA-binding domain"/>
    <property type="match status" value="1"/>
</dbReference>
<evidence type="ECO:0000313" key="8">
    <source>
        <dbReference type="EMBL" id="OWZ84936.1"/>
    </source>
</evidence>
<dbReference type="InterPro" id="IPR014757">
    <property type="entry name" value="Tscrpt_reg_IclR_C"/>
</dbReference>
<keyword evidence="3" id="KW-0804">Transcription</keyword>
<dbReference type="InterPro" id="IPR050707">
    <property type="entry name" value="HTH_MetabolicPath_Reg"/>
</dbReference>
<feature type="domain" description="HTH iclR-type" evidence="6">
    <location>
        <begin position="11"/>
        <end position="73"/>
    </location>
</feature>
<dbReference type="InterPro" id="IPR029016">
    <property type="entry name" value="GAF-like_dom_sf"/>
</dbReference>
<dbReference type="Pfam" id="PF01614">
    <property type="entry name" value="IclR_C"/>
    <property type="match status" value="1"/>
</dbReference>